<keyword evidence="20" id="KW-0511">Multifunctional enzyme</keyword>
<feature type="domain" description="ATP-dependent DNA ligase family profile" evidence="27">
    <location>
        <begin position="589"/>
        <end position="681"/>
    </location>
</feature>
<reference evidence="28" key="1">
    <citation type="submission" date="2019-11" db="EMBL/GenBank/DDBJ databases">
        <title>Epiphytic Pseudomonas syringae from cherry orchards.</title>
        <authorList>
            <person name="Hulin M.T."/>
        </authorList>
    </citation>
    <scope>NUCLEOTIDE SEQUENCE</scope>
    <source>
        <strain evidence="28">PA-2-1F</strain>
    </source>
</reference>
<feature type="region of interest" description="Disordered" evidence="26">
    <location>
        <begin position="796"/>
        <end position="833"/>
    </location>
</feature>
<keyword evidence="13" id="KW-0067">ATP-binding</keyword>
<evidence type="ECO:0000256" key="18">
    <source>
        <dbReference type="ARBA" id="ARBA00023204"/>
    </source>
</evidence>
<dbReference type="Pfam" id="PF03372">
    <property type="entry name" value="Exo_endo_phos"/>
    <property type="match status" value="1"/>
</dbReference>
<dbReference type="NCBIfam" id="TIGR00195">
    <property type="entry name" value="exoDNase_III"/>
    <property type="match status" value="1"/>
</dbReference>
<dbReference type="AlphaFoldDB" id="A0AAP2WJE8"/>
<evidence type="ECO:0000256" key="4">
    <source>
        <dbReference type="ARBA" id="ARBA00022598"/>
    </source>
</evidence>
<organism evidence="28 29">
    <name type="scientific">Pseudomonas poae</name>
    <dbReference type="NCBI Taxonomy" id="200451"/>
    <lineage>
        <taxon>Bacteria</taxon>
        <taxon>Pseudomonadati</taxon>
        <taxon>Pseudomonadota</taxon>
        <taxon>Gammaproteobacteria</taxon>
        <taxon>Pseudomonadales</taxon>
        <taxon>Pseudomonadaceae</taxon>
        <taxon>Pseudomonas</taxon>
    </lineage>
</organism>
<dbReference type="NCBIfam" id="TIGR02779">
    <property type="entry name" value="NHEJ_ligase_lig"/>
    <property type="match status" value="1"/>
</dbReference>
<feature type="binding site" evidence="24">
    <location>
        <position position="37"/>
    </location>
    <ligand>
        <name>Mg(2+)</name>
        <dbReference type="ChEBI" id="CHEBI:18420"/>
        <label>1</label>
    </ligand>
</feature>
<dbReference type="InterPro" id="IPR004808">
    <property type="entry name" value="AP_endonuc_1"/>
</dbReference>
<feature type="compositionally biased region" description="Basic and acidic residues" evidence="26">
    <location>
        <begin position="796"/>
        <end position="806"/>
    </location>
</feature>
<dbReference type="CDD" id="cd09086">
    <property type="entry name" value="ExoIII-like_AP-endo"/>
    <property type="match status" value="1"/>
</dbReference>
<evidence type="ECO:0000256" key="7">
    <source>
        <dbReference type="ARBA" id="ARBA00022722"/>
    </source>
</evidence>
<evidence type="ECO:0000256" key="21">
    <source>
        <dbReference type="ARBA" id="ARBA00029943"/>
    </source>
</evidence>
<dbReference type="InterPro" id="IPR033651">
    <property type="entry name" value="PaeLigD_Pol-like"/>
</dbReference>
<comment type="cofactor">
    <cofactor evidence="1">
        <name>Mn(2+)</name>
        <dbReference type="ChEBI" id="CHEBI:29035"/>
    </cofactor>
</comment>
<dbReference type="InterPro" id="IPR036691">
    <property type="entry name" value="Endo/exonu/phosph_ase_sf"/>
</dbReference>
<comment type="similarity">
    <text evidence="2">Belongs to the DNA repair enzymes AP/ExoA family.</text>
</comment>
<gene>
    <name evidence="28" type="primary">ligD</name>
    <name evidence="28" type="ORF">GIV46_13110</name>
</gene>
<keyword evidence="7" id="KW-0540">Nuclease</keyword>
<dbReference type="GO" id="GO:0003910">
    <property type="term" value="F:DNA ligase (ATP) activity"/>
    <property type="evidence" value="ECO:0007669"/>
    <property type="project" value="UniProtKB-EC"/>
</dbReference>
<dbReference type="GO" id="GO:0006310">
    <property type="term" value="P:DNA recombination"/>
    <property type="evidence" value="ECO:0007669"/>
    <property type="project" value="UniProtKB-KW"/>
</dbReference>
<name>A0AAP2WJE8_9PSED</name>
<dbReference type="GO" id="GO:0046872">
    <property type="term" value="F:metal ion binding"/>
    <property type="evidence" value="ECO:0007669"/>
    <property type="project" value="UniProtKB-KW"/>
</dbReference>
<evidence type="ECO:0000313" key="28">
    <source>
        <dbReference type="EMBL" id="MCF5655954.1"/>
    </source>
</evidence>
<dbReference type="PROSITE" id="PS50160">
    <property type="entry name" value="DNA_LIGASE_A3"/>
    <property type="match status" value="1"/>
</dbReference>
<feature type="binding site" evidence="24">
    <location>
        <position position="250"/>
    </location>
    <ligand>
        <name>Mg(2+)</name>
        <dbReference type="ChEBI" id="CHEBI:18420"/>
        <label>1</label>
    </ligand>
</feature>
<comment type="catalytic activity">
    <reaction evidence="22">
        <text>ATP + (deoxyribonucleotide)n-3'-hydroxyl + 5'-phospho-(deoxyribonucleotide)m = (deoxyribonucleotide)n+m + AMP + diphosphate.</text>
        <dbReference type="EC" id="6.5.1.1"/>
    </reaction>
</comment>
<dbReference type="NCBIfam" id="NF004628">
    <property type="entry name" value="PRK05972.1"/>
    <property type="match status" value="1"/>
</dbReference>
<proteinExistence type="inferred from homology"/>
<evidence type="ECO:0000256" key="26">
    <source>
        <dbReference type="SAM" id="MobiDB-lite"/>
    </source>
</evidence>
<evidence type="ECO:0000256" key="11">
    <source>
        <dbReference type="ARBA" id="ARBA00022801"/>
    </source>
</evidence>
<dbReference type="SUPFAM" id="SSF56091">
    <property type="entry name" value="DNA ligase/mRNA capping enzyme, catalytic domain"/>
    <property type="match status" value="1"/>
</dbReference>
<dbReference type="SUPFAM" id="SSF56219">
    <property type="entry name" value="DNase I-like"/>
    <property type="match status" value="1"/>
</dbReference>
<keyword evidence="11" id="KW-0378">Hydrolase</keyword>
<accession>A0AAP2WJE8</accession>
<evidence type="ECO:0000256" key="10">
    <source>
        <dbReference type="ARBA" id="ARBA00022763"/>
    </source>
</evidence>
<feature type="binding site" evidence="24">
    <location>
        <position position="251"/>
    </location>
    <ligand>
        <name>Mg(2+)</name>
        <dbReference type="ChEBI" id="CHEBI:18420"/>
        <label>1</label>
    </ligand>
</feature>
<evidence type="ECO:0000313" key="29">
    <source>
        <dbReference type="Proteomes" id="UP000814126"/>
    </source>
</evidence>
<feature type="site" description="Interaction with DNA substrate" evidence="25">
    <location>
        <position position="251"/>
    </location>
</feature>
<feature type="region of interest" description="Disordered" evidence="26">
    <location>
        <begin position="253"/>
        <end position="301"/>
    </location>
</feature>
<feature type="compositionally biased region" description="Basic and acidic residues" evidence="26">
    <location>
        <begin position="273"/>
        <end position="285"/>
    </location>
</feature>
<evidence type="ECO:0000256" key="17">
    <source>
        <dbReference type="ARBA" id="ARBA00023172"/>
    </source>
</evidence>
<keyword evidence="14 24" id="KW-0460">Magnesium</keyword>
<keyword evidence="8 24" id="KW-0479">Metal-binding</keyword>
<dbReference type="GO" id="GO:0005524">
    <property type="term" value="F:ATP binding"/>
    <property type="evidence" value="ECO:0007669"/>
    <property type="project" value="UniProtKB-KW"/>
</dbReference>
<feature type="compositionally biased region" description="Basic residues" evidence="26">
    <location>
        <begin position="261"/>
        <end position="270"/>
    </location>
</feature>
<dbReference type="EC" id="6.5.1.1" evidence="3"/>
<keyword evidence="17" id="KW-0233">DNA recombination</keyword>
<evidence type="ECO:0000256" key="15">
    <source>
        <dbReference type="ARBA" id="ARBA00022932"/>
    </source>
</evidence>
<keyword evidence="4 28" id="KW-0436">Ligase</keyword>
<dbReference type="Proteomes" id="UP000814126">
    <property type="component" value="Unassembled WGS sequence"/>
</dbReference>
<dbReference type="InterPro" id="IPR037493">
    <property type="entry name" value="ExoIII-like"/>
</dbReference>
<dbReference type="GO" id="GO:0004519">
    <property type="term" value="F:endonuclease activity"/>
    <property type="evidence" value="ECO:0007669"/>
    <property type="project" value="InterPro"/>
</dbReference>
<evidence type="ECO:0000256" key="23">
    <source>
        <dbReference type="PIRSR" id="PIRSR604808-1"/>
    </source>
</evidence>
<dbReference type="InterPro" id="IPR012309">
    <property type="entry name" value="DNA_ligase_ATP-dep_C"/>
</dbReference>
<dbReference type="InterPro" id="IPR014144">
    <property type="entry name" value="LigD_PE_domain"/>
</dbReference>
<evidence type="ECO:0000259" key="27">
    <source>
        <dbReference type="PROSITE" id="PS50160"/>
    </source>
</evidence>
<feature type="binding site" evidence="24">
    <location>
        <position position="10"/>
    </location>
    <ligand>
        <name>Mg(2+)</name>
        <dbReference type="ChEBI" id="CHEBI:18420"/>
        <label>1</label>
    </ligand>
</feature>
<keyword evidence="16" id="KW-0238">DNA-binding</keyword>
<feature type="site" description="Transition state stabilizer" evidence="25">
    <location>
        <position position="152"/>
    </location>
</feature>
<evidence type="ECO:0000256" key="8">
    <source>
        <dbReference type="ARBA" id="ARBA00022723"/>
    </source>
</evidence>
<dbReference type="InterPro" id="IPR005135">
    <property type="entry name" value="Endo/exonuclease/phosphatase"/>
</dbReference>
<keyword evidence="5" id="KW-0808">Transferase</keyword>
<dbReference type="GO" id="GO:0003887">
    <property type="term" value="F:DNA-directed DNA polymerase activity"/>
    <property type="evidence" value="ECO:0007669"/>
    <property type="project" value="UniProtKB-KW"/>
</dbReference>
<evidence type="ECO:0000256" key="19">
    <source>
        <dbReference type="ARBA" id="ARBA00023211"/>
    </source>
</evidence>
<dbReference type="PROSITE" id="PS51435">
    <property type="entry name" value="AP_NUCLEASE_F1_4"/>
    <property type="match status" value="1"/>
</dbReference>
<evidence type="ECO:0000256" key="9">
    <source>
        <dbReference type="ARBA" id="ARBA00022741"/>
    </source>
</evidence>
<dbReference type="InterPro" id="IPR052171">
    <property type="entry name" value="NHEJ_LigD"/>
</dbReference>
<dbReference type="NCBIfam" id="TIGR02778">
    <property type="entry name" value="ligD_pol"/>
    <property type="match status" value="1"/>
</dbReference>
<dbReference type="EMBL" id="WJZX01000043">
    <property type="protein sequence ID" value="MCF5655954.1"/>
    <property type="molecule type" value="Genomic_DNA"/>
</dbReference>
<evidence type="ECO:0000256" key="24">
    <source>
        <dbReference type="PIRSR" id="PIRSR604808-2"/>
    </source>
</evidence>
<dbReference type="Gene3D" id="3.60.10.10">
    <property type="entry name" value="Endonuclease/exonuclease/phosphatase"/>
    <property type="match status" value="1"/>
</dbReference>
<dbReference type="GO" id="GO:0006281">
    <property type="term" value="P:DNA repair"/>
    <property type="evidence" value="ECO:0007669"/>
    <property type="project" value="UniProtKB-KW"/>
</dbReference>
<keyword evidence="18" id="KW-0234">DNA repair</keyword>
<keyword evidence="9" id="KW-0547">Nucleotide-binding</keyword>
<evidence type="ECO:0000256" key="22">
    <source>
        <dbReference type="ARBA" id="ARBA00034003"/>
    </source>
</evidence>
<evidence type="ECO:0000256" key="13">
    <source>
        <dbReference type="ARBA" id="ARBA00022840"/>
    </source>
</evidence>
<dbReference type="InterPro" id="IPR012310">
    <property type="entry name" value="DNA_ligase_ATP-dep_cent"/>
</dbReference>
<dbReference type="NCBIfam" id="TIGR02777">
    <property type="entry name" value="LigD_PE_dom"/>
    <property type="match status" value="1"/>
</dbReference>
<feature type="active site" description="Proton acceptor" evidence="23">
    <location>
        <position position="251"/>
    </location>
</feature>
<dbReference type="InterPro" id="IPR014146">
    <property type="entry name" value="LigD_ligase_dom"/>
</dbReference>
<comment type="cofactor">
    <cofactor evidence="24">
        <name>Mg(2+)</name>
        <dbReference type="ChEBI" id="CHEBI:18420"/>
    </cofactor>
    <cofactor evidence="24">
        <name>Mn(2+)</name>
        <dbReference type="ChEBI" id="CHEBI:29035"/>
    </cofactor>
    <text evidence="24">Probably binds two magnesium or manganese ions per subunit.</text>
</comment>
<keyword evidence="6" id="KW-0548">Nucleotidyltransferase</keyword>
<dbReference type="GO" id="GO:0003677">
    <property type="term" value="F:DNA binding"/>
    <property type="evidence" value="ECO:0007669"/>
    <property type="project" value="UniProtKB-KW"/>
</dbReference>
<dbReference type="Gene3D" id="3.30.470.30">
    <property type="entry name" value="DNA ligase/mRNA capping enzyme"/>
    <property type="match status" value="1"/>
</dbReference>
<dbReference type="CDD" id="cd04862">
    <property type="entry name" value="PaeLigD_Pol_like"/>
    <property type="match status" value="1"/>
</dbReference>
<evidence type="ECO:0000256" key="3">
    <source>
        <dbReference type="ARBA" id="ARBA00012727"/>
    </source>
</evidence>
<evidence type="ECO:0000256" key="14">
    <source>
        <dbReference type="ARBA" id="ARBA00022842"/>
    </source>
</evidence>
<dbReference type="CDD" id="cd07906">
    <property type="entry name" value="Adenylation_DNA_ligase_LigD_LigC"/>
    <property type="match status" value="1"/>
</dbReference>
<dbReference type="InterPro" id="IPR020847">
    <property type="entry name" value="AP_endonuclease_F1_BS"/>
</dbReference>
<dbReference type="Pfam" id="PF21686">
    <property type="entry name" value="LigD_Prim-Pol"/>
    <property type="match status" value="1"/>
</dbReference>
<evidence type="ECO:0000256" key="1">
    <source>
        <dbReference type="ARBA" id="ARBA00001936"/>
    </source>
</evidence>
<feature type="site" description="Important for catalytic activity" evidence="25">
    <location>
        <position position="221"/>
    </location>
</feature>
<dbReference type="SUPFAM" id="SSF50249">
    <property type="entry name" value="Nucleic acid-binding proteins"/>
    <property type="match status" value="1"/>
</dbReference>
<evidence type="ECO:0000256" key="16">
    <source>
        <dbReference type="ARBA" id="ARBA00023125"/>
    </source>
</evidence>
<dbReference type="NCBIfam" id="TIGR00633">
    <property type="entry name" value="xth"/>
    <property type="match status" value="1"/>
</dbReference>
<evidence type="ECO:0000256" key="5">
    <source>
        <dbReference type="ARBA" id="ARBA00022679"/>
    </source>
</evidence>
<evidence type="ECO:0000256" key="20">
    <source>
        <dbReference type="ARBA" id="ARBA00023268"/>
    </source>
</evidence>
<dbReference type="Pfam" id="PF01068">
    <property type="entry name" value="DNA_ligase_A_M"/>
    <property type="match status" value="1"/>
</dbReference>
<keyword evidence="19 24" id="KW-0464">Manganese</keyword>
<feature type="binding site" evidence="24">
    <location>
        <position position="152"/>
    </location>
    <ligand>
        <name>Mg(2+)</name>
        <dbReference type="ChEBI" id="CHEBI:18420"/>
        <label>1</label>
    </ligand>
</feature>
<comment type="caution">
    <text evidence="28">The sequence shown here is derived from an EMBL/GenBank/DDBJ whole genome shotgun (WGS) entry which is preliminary data.</text>
</comment>
<sequence>MQNLKIATFNVNGIGARLPNLLQWLDKEQPDIVCLQELKGKDKAFPAAELEAAGYGCLHHGQAAWNGVAILARDSEPLLIHKGLPGAEDDSQSRYLEAAVHGVVVGCLYLPNGNPQPGPKFDYKLKWFEHLIEHARTLQASEHPVVLAGDFNVVPTDFDIYNTRSWLKDALLQPQSRECYQRLLDQGWVDSVRHLYPEERVYTFWDYFRQHWQKNSGLRIDHLLLNPVLAPHLKNAGVDAWVRGEEHASDHAPTWIELSSRKTRAKKTPKANKALDEYHHKRDFDTTSEPAGGASKGKKRTEPNALQFCIQKHDASRLHYDFRLELDGTLKSWAVPKGPSLDPKNKRLAVHVEDHPLDYATFEGSIPEGHYGAGDVIVWDRGLWKPLSDPAQAYAKGRLKFELQGEKLGGVWNLVKTHMPGKQEQWFLIKHQDEFARAESDYDVVKAEPHSVLSERTIVPKKTRAAQAKPVDKAPARRATPTRAKKLENAVASALPQSLKPELATLVDSAPEGEWRYEIKFDGYRILARVEDGKVQLFTRNGNDWTHKLPRQAEAIASLGLTSAWLDGEVVVANEHGVPDFQALQNAFEQARSGNIVYYLFDLPFLNGMDLRDVPVEQRRGALAKVLERSDSEVLKYSADFAETPEALLNSACDMHMEGLIGKRVGSAYQSRRSGDWIKLKCKRRQEFVIVGYTEPKGSRSKFGALLLGLHDDDSGELRYAGKVGTGFTQATLATIFAQLTPLEVKKPAVVNPPTGFEAKGVHWLKPALLAEVAFAEITQDGAVRQAVFHGLRNDKPAESITEERPAPAVKPKTARKTKAMTQTEPDKKGSTTLRLTHPQRVIDPASGATKRDLADYYISISEWILPQLLNRPVALVRAPDSIGGELFFQKNAEHLAIPGIEIIGKEETGHPVMLINNIEALVGAVQMNSIELHTWNALSKNLKKPDRFILDLDPDPALPWKSMIEATQLTLTVLDELGLKSFLKTSGGKGIHIVVPLTPKADWDAVKSFSHAVVKHIANLLPDRFSAVSGPKNRVGKIFIDYLRNGMGATTICAYAARSREGLPVSVPIFKEELKDLKGANQWTVRNLHERLGELDADPWADLPGTRQTITAQMRKRIGLT</sequence>
<dbReference type="Pfam" id="PF04679">
    <property type="entry name" value="DNA_ligase_A_C"/>
    <property type="match status" value="1"/>
</dbReference>
<keyword evidence="10" id="KW-0227">DNA damage</keyword>
<dbReference type="InterPro" id="IPR014143">
    <property type="entry name" value="NHEJ_ligase_prk"/>
</dbReference>
<dbReference type="RefSeq" id="WP_329608614.1">
    <property type="nucleotide sequence ID" value="NZ_WJZX01000043.1"/>
</dbReference>
<feature type="active site" evidence="23">
    <location>
        <position position="109"/>
    </location>
</feature>
<evidence type="ECO:0000256" key="2">
    <source>
        <dbReference type="ARBA" id="ARBA00007092"/>
    </source>
</evidence>
<evidence type="ECO:0000256" key="6">
    <source>
        <dbReference type="ARBA" id="ARBA00022695"/>
    </source>
</evidence>
<keyword evidence="15" id="KW-0239">DNA-directed DNA polymerase</keyword>
<dbReference type="GO" id="GO:0008311">
    <property type="term" value="F:double-stranded DNA 3'-5' DNA exonuclease activity"/>
    <property type="evidence" value="ECO:0007669"/>
    <property type="project" value="InterPro"/>
</dbReference>
<evidence type="ECO:0000256" key="12">
    <source>
        <dbReference type="ARBA" id="ARBA00022839"/>
    </source>
</evidence>
<dbReference type="PANTHER" id="PTHR42705">
    <property type="entry name" value="BIFUNCTIONAL NON-HOMOLOGOUS END JOINING PROTEIN LIGD"/>
    <property type="match status" value="1"/>
</dbReference>
<dbReference type="InterPro" id="IPR014145">
    <property type="entry name" value="LigD_pol_dom"/>
</dbReference>
<evidence type="ECO:0000256" key="25">
    <source>
        <dbReference type="PIRSR" id="PIRSR604808-3"/>
    </source>
</evidence>
<dbReference type="InterPro" id="IPR012340">
    <property type="entry name" value="NA-bd_OB-fold"/>
</dbReference>
<keyword evidence="12" id="KW-0269">Exonuclease</keyword>
<dbReference type="Gene3D" id="3.30.1490.70">
    <property type="match status" value="1"/>
</dbReference>
<dbReference type="NCBIfam" id="TIGR02776">
    <property type="entry name" value="NHEJ_ligase_prk"/>
    <property type="match status" value="1"/>
</dbReference>
<feature type="region of interest" description="Disordered" evidence="26">
    <location>
        <begin position="463"/>
        <end position="482"/>
    </location>
</feature>
<dbReference type="PANTHER" id="PTHR42705:SF2">
    <property type="entry name" value="BIFUNCTIONAL NON-HOMOLOGOUS END JOINING PROTEIN LIGD"/>
    <property type="match status" value="1"/>
</dbReference>
<dbReference type="Gene3D" id="3.90.920.10">
    <property type="entry name" value="DNA primase, PRIM domain"/>
    <property type="match status" value="1"/>
</dbReference>
<dbReference type="Gene3D" id="2.40.50.140">
    <property type="entry name" value="Nucleic acid-binding proteins"/>
    <property type="match status" value="1"/>
</dbReference>
<protein>
    <recommendedName>
        <fullName evidence="3">DNA ligase (ATP)</fullName>
        <ecNumber evidence="3">6.5.1.1</ecNumber>
    </recommendedName>
    <alternativeName>
        <fullName evidence="21">NHEJ DNA polymerase</fullName>
    </alternativeName>
</protein>
<dbReference type="CDD" id="cd07971">
    <property type="entry name" value="OBF_DNA_ligase_LigD"/>
    <property type="match status" value="1"/>
</dbReference>
<dbReference type="PROSITE" id="PS00726">
    <property type="entry name" value="AP_NUCLEASE_F1_1"/>
    <property type="match status" value="1"/>
</dbReference>
<feature type="binding site" evidence="24">
    <location>
        <position position="150"/>
    </location>
    <ligand>
        <name>Mg(2+)</name>
        <dbReference type="ChEBI" id="CHEBI:18420"/>
        <label>1</label>
    </ligand>
</feature>
<feature type="active site" description="Proton donor/acceptor" evidence="23">
    <location>
        <position position="150"/>
    </location>
</feature>
<dbReference type="Pfam" id="PF13298">
    <property type="entry name" value="LigD_N"/>
    <property type="match status" value="1"/>
</dbReference>